<evidence type="ECO:0000313" key="2">
    <source>
        <dbReference type="Proteomes" id="UP001500192"/>
    </source>
</evidence>
<reference evidence="2" key="1">
    <citation type="journal article" date="2019" name="Int. J. Syst. Evol. Microbiol.">
        <title>The Global Catalogue of Microorganisms (GCM) 10K type strain sequencing project: providing services to taxonomists for standard genome sequencing and annotation.</title>
        <authorList>
            <consortium name="The Broad Institute Genomics Platform"/>
            <consortium name="The Broad Institute Genome Sequencing Center for Infectious Disease"/>
            <person name="Wu L."/>
            <person name="Ma J."/>
        </authorList>
    </citation>
    <scope>NUCLEOTIDE SEQUENCE [LARGE SCALE GENOMIC DNA]</scope>
    <source>
        <strain evidence="2">JCM 18054</strain>
    </source>
</reference>
<organism evidence="1 2">
    <name type="scientific">Amycolatopsis dongchuanensis</name>
    <dbReference type="NCBI Taxonomy" id="1070866"/>
    <lineage>
        <taxon>Bacteria</taxon>
        <taxon>Bacillati</taxon>
        <taxon>Actinomycetota</taxon>
        <taxon>Actinomycetes</taxon>
        <taxon>Pseudonocardiales</taxon>
        <taxon>Pseudonocardiaceae</taxon>
        <taxon>Amycolatopsis</taxon>
    </lineage>
</organism>
<dbReference type="EMBL" id="BAABIB010000099">
    <property type="protein sequence ID" value="GAA5172270.1"/>
    <property type="molecule type" value="Genomic_DNA"/>
</dbReference>
<protein>
    <submittedName>
        <fullName evidence="1">Uncharacterized protein</fullName>
    </submittedName>
</protein>
<comment type="caution">
    <text evidence="1">The sequence shown here is derived from an EMBL/GenBank/DDBJ whole genome shotgun (WGS) entry which is preliminary data.</text>
</comment>
<gene>
    <name evidence="1" type="ORF">GCM10023214_53510</name>
</gene>
<name>A0ABP9R715_9PSEU</name>
<proteinExistence type="predicted"/>
<accession>A0ABP9R715</accession>
<evidence type="ECO:0000313" key="1">
    <source>
        <dbReference type="EMBL" id="GAA5172270.1"/>
    </source>
</evidence>
<keyword evidence="2" id="KW-1185">Reference proteome</keyword>
<dbReference type="Proteomes" id="UP001500192">
    <property type="component" value="Unassembled WGS sequence"/>
</dbReference>
<sequence length="113" mass="11675">MFVHGRLAGRLAAMAAEQAEVAQLRQVSAGEAPGSGLGQLGAEGVFGTGCGAAGADREGVQLGHLFSFPGRWFEHAGSGGGVGNRIGFCGWGRGLWRTSLWCPWAVENWEGCG</sequence>